<feature type="transmembrane region" description="Helical" evidence="6">
    <location>
        <begin position="360"/>
        <end position="381"/>
    </location>
</feature>
<dbReference type="STRING" id="554155.C5FYG2"/>
<dbReference type="VEuPathDB" id="FungiDB:MCYG_07379"/>
<keyword evidence="4 6" id="KW-1133">Transmembrane helix</keyword>
<evidence type="ECO:0000313" key="8">
    <source>
        <dbReference type="Proteomes" id="UP000002035"/>
    </source>
</evidence>
<dbReference type="Proteomes" id="UP000002035">
    <property type="component" value="Unassembled WGS sequence"/>
</dbReference>
<evidence type="ECO:0000313" key="7">
    <source>
        <dbReference type="EMBL" id="EEQ34560.1"/>
    </source>
</evidence>
<evidence type="ECO:0000256" key="5">
    <source>
        <dbReference type="ARBA" id="ARBA00023136"/>
    </source>
</evidence>
<feature type="transmembrane region" description="Helical" evidence="6">
    <location>
        <begin position="92"/>
        <end position="113"/>
    </location>
</feature>
<feature type="transmembrane region" description="Helical" evidence="6">
    <location>
        <begin position="301"/>
        <end position="319"/>
    </location>
</feature>
<dbReference type="GO" id="GO:0022857">
    <property type="term" value="F:transmembrane transporter activity"/>
    <property type="evidence" value="ECO:0007669"/>
    <property type="project" value="InterPro"/>
</dbReference>
<keyword evidence="5 6" id="KW-0472">Membrane</keyword>
<feature type="transmembrane region" description="Helical" evidence="6">
    <location>
        <begin position="61"/>
        <end position="80"/>
    </location>
</feature>
<dbReference type="InterPro" id="IPR036259">
    <property type="entry name" value="MFS_trans_sf"/>
</dbReference>
<comment type="subcellular location">
    <subcellularLocation>
        <location evidence="1">Membrane</location>
        <topology evidence="1">Multi-pass membrane protein</topology>
    </subcellularLocation>
</comment>
<dbReference type="OMA" id="RSIFHWE"/>
<dbReference type="EMBL" id="DS995707">
    <property type="protein sequence ID" value="EEQ34560.1"/>
    <property type="molecule type" value="Genomic_DNA"/>
</dbReference>
<feature type="transmembrane region" description="Helical" evidence="6">
    <location>
        <begin position="20"/>
        <end position="40"/>
    </location>
</feature>
<dbReference type="RefSeq" id="XP_002843596.1">
    <property type="nucleotide sequence ID" value="XM_002843550.1"/>
</dbReference>
<dbReference type="Pfam" id="PF07690">
    <property type="entry name" value="MFS_1"/>
    <property type="match status" value="1"/>
</dbReference>
<keyword evidence="8" id="KW-1185">Reference proteome</keyword>
<dbReference type="InterPro" id="IPR011701">
    <property type="entry name" value="MFS"/>
</dbReference>
<evidence type="ECO:0000256" key="4">
    <source>
        <dbReference type="ARBA" id="ARBA00022989"/>
    </source>
</evidence>
<organism evidence="7 8">
    <name type="scientific">Arthroderma otae (strain ATCC MYA-4605 / CBS 113480)</name>
    <name type="common">Microsporum canis</name>
    <dbReference type="NCBI Taxonomy" id="554155"/>
    <lineage>
        <taxon>Eukaryota</taxon>
        <taxon>Fungi</taxon>
        <taxon>Dikarya</taxon>
        <taxon>Ascomycota</taxon>
        <taxon>Pezizomycotina</taxon>
        <taxon>Eurotiomycetes</taxon>
        <taxon>Eurotiomycetidae</taxon>
        <taxon>Onygenales</taxon>
        <taxon>Arthrodermataceae</taxon>
        <taxon>Microsporum</taxon>
    </lineage>
</organism>
<evidence type="ECO:0000256" key="2">
    <source>
        <dbReference type="ARBA" id="ARBA00022448"/>
    </source>
</evidence>
<accession>C5FYG2</accession>
<dbReference type="Gene3D" id="1.20.1250.20">
    <property type="entry name" value="MFS general substrate transporter like domains"/>
    <property type="match status" value="2"/>
</dbReference>
<dbReference type="PANTHER" id="PTHR23506:SF35">
    <property type="entry name" value="MAJOR FACILITATOR SUPERFAMILY (MFS) PROFILE DOMAIN-CONTAINING PROTEIN-RELATED"/>
    <property type="match status" value="1"/>
</dbReference>
<dbReference type="SUPFAM" id="SSF103473">
    <property type="entry name" value="MFS general substrate transporter"/>
    <property type="match status" value="1"/>
</dbReference>
<sequence length="436" mass="47415">MMVTHAQKPWGYRWRSSKTFILSIVFLALFADTFLYGFLVPILSYMLEVRLKIDPSQTQSLTSSLLAIHGFMTLVAAPIIAHFADKTSNRRIPLLIALVACAAGTVLVACTPSRKALDSSAFQDIAVWALFVGRLLQGVAGSATWIVGFATMVDNVGMDHIGKTMGLSMTFVMTGVIGGPKAEEATSRGFYLIALRDIRVVTGLASVISMSSIICGFDATLPLHLRNVFGWGSLPVGMTFLVMQIPSIVLSPVVGWLRDRVGLKYPTAVGWALLVPLIWLMGVPGDSHFPWANPDKNGKTIFIFTVVAVGVASTMVRGAGAVQMTNLTLAAVNEIQLKNPKIFGEHGGNSRISSMIEVSFSLGMVIGPVLSGSLTELVGYYYMSLVFALKGYGNWMMRQEIYILFTLSDRCSPILGLWSVKNRVAEDEDRTAKPYI</sequence>
<keyword evidence="3 6" id="KW-0812">Transmembrane</keyword>
<dbReference type="InterPro" id="IPR050930">
    <property type="entry name" value="MFS_Vesicular_Transporter"/>
</dbReference>
<evidence type="ECO:0000256" key="1">
    <source>
        <dbReference type="ARBA" id="ARBA00004141"/>
    </source>
</evidence>
<keyword evidence="2" id="KW-0813">Transport</keyword>
<feature type="transmembrane region" description="Helical" evidence="6">
    <location>
        <begin position="200"/>
        <end position="223"/>
    </location>
</feature>
<dbReference type="AlphaFoldDB" id="C5FYG2"/>
<dbReference type="eggNOG" id="KOG3764">
    <property type="taxonomic scope" value="Eukaryota"/>
</dbReference>
<dbReference type="OrthoDB" id="5086884at2759"/>
<feature type="transmembrane region" description="Helical" evidence="6">
    <location>
        <begin position="262"/>
        <end position="281"/>
    </location>
</feature>
<dbReference type="PANTHER" id="PTHR23506">
    <property type="entry name" value="GH10249P"/>
    <property type="match status" value="1"/>
</dbReference>
<reference evidence="8" key="1">
    <citation type="journal article" date="2012" name="MBio">
        <title>Comparative genome analysis of Trichophyton rubrum and related dermatophytes reveals candidate genes involved in infection.</title>
        <authorList>
            <person name="Martinez D.A."/>
            <person name="Oliver B.G."/>
            <person name="Graeser Y."/>
            <person name="Goldberg J.M."/>
            <person name="Li W."/>
            <person name="Martinez-Rossi N.M."/>
            <person name="Monod M."/>
            <person name="Shelest E."/>
            <person name="Barton R.C."/>
            <person name="Birch E."/>
            <person name="Brakhage A.A."/>
            <person name="Chen Z."/>
            <person name="Gurr S.J."/>
            <person name="Heiman D."/>
            <person name="Heitman J."/>
            <person name="Kosti I."/>
            <person name="Rossi A."/>
            <person name="Saif S."/>
            <person name="Samalova M."/>
            <person name="Saunders C.W."/>
            <person name="Shea T."/>
            <person name="Summerbell R.C."/>
            <person name="Xu J."/>
            <person name="Young S."/>
            <person name="Zeng Q."/>
            <person name="Birren B.W."/>
            <person name="Cuomo C.A."/>
            <person name="White T.C."/>
        </authorList>
    </citation>
    <scope>NUCLEOTIDE SEQUENCE [LARGE SCALE GENOMIC DNA]</scope>
    <source>
        <strain evidence="8">ATCC MYA-4605 / CBS 113480</strain>
    </source>
</reference>
<protein>
    <submittedName>
        <fullName evidence="7">Membrane transporter</fullName>
    </submittedName>
</protein>
<feature type="transmembrane region" description="Helical" evidence="6">
    <location>
        <begin position="229"/>
        <end position="250"/>
    </location>
</feature>
<gene>
    <name evidence="7" type="ORF">MCYG_07379</name>
</gene>
<dbReference type="HOGENOM" id="CLU_001265_51_1_1"/>
<evidence type="ECO:0000256" key="3">
    <source>
        <dbReference type="ARBA" id="ARBA00022692"/>
    </source>
</evidence>
<proteinExistence type="predicted"/>
<dbReference type="GO" id="GO:0016020">
    <property type="term" value="C:membrane"/>
    <property type="evidence" value="ECO:0007669"/>
    <property type="project" value="UniProtKB-SubCell"/>
</dbReference>
<evidence type="ECO:0000256" key="6">
    <source>
        <dbReference type="SAM" id="Phobius"/>
    </source>
</evidence>
<dbReference type="GeneID" id="9225785"/>
<feature type="transmembrane region" description="Helical" evidence="6">
    <location>
        <begin position="125"/>
        <end position="148"/>
    </location>
</feature>
<name>C5FYG2_ARTOC</name>